<evidence type="ECO:0000256" key="14">
    <source>
        <dbReference type="SAM" id="Phobius"/>
    </source>
</evidence>
<feature type="transmembrane region" description="Helical" evidence="14">
    <location>
        <begin position="730"/>
        <end position="749"/>
    </location>
</feature>
<dbReference type="EMBL" id="PKPP01001866">
    <property type="protein sequence ID" value="PWA79355.1"/>
    <property type="molecule type" value="Genomic_DNA"/>
</dbReference>
<dbReference type="OrthoDB" id="1880850at2759"/>
<dbReference type="GO" id="GO:0006075">
    <property type="term" value="P:(1-&gt;3)-beta-D-glucan biosynthetic process"/>
    <property type="evidence" value="ECO:0007669"/>
    <property type="project" value="InterPro"/>
</dbReference>
<evidence type="ECO:0000256" key="5">
    <source>
        <dbReference type="ARBA" id="ARBA00022676"/>
    </source>
</evidence>
<feature type="domain" description="1,3-beta-glucan synthase component FKS1-like" evidence="15">
    <location>
        <begin position="277"/>
        <end position="393"/>
    </location>
</feature>
<feature type="transmembrane region" description="Helical" evidence="14">
    <location>
        <begin position="1655"/>
        <end position="1678"/>
    </location>
</feature>
<dbReference type="InterPro" id="IPR058851">
    <property type="entry name" value="CALS1_helical"/>
</dbReference>
<evidence type="ECO:0000256" key="10">
    <source>
        <dbReference type="ARBA" id="ARBA00023136"/>
    </source>
</evidence>
<dbReference type="GO" id="GO:0005886">
    <property type="term" value="C:plasma membrane"/>
    <property type="evidence" value="ECO:0007669"/>
    <property type="project" value="UniProtKB-SubCell"/>
</dbReference>
<feature type="transmembrane region" description="Helical" evidence="14">
    <location>
        <begin position="517"/>
        <end position="539"/>
    </location>
</feature>
<comment type="subcellular location">
    <subcellularLocation>
        <location evidence="1">Cell membrane</location>
        <topology evidence="1">Multi-pass membrane protein</topology>
    </subcellularLocation>
</comment>
<evidence type="ECO:0000256" key="3">
    <source>
        <dbReference type="ARBA" id="ARBA00012589"/>
    </source>
</evidence>
<keyword evidence="8" id="KW-0133">Cell shape</keyword>
<feature type="transmembrane region" description="Helical" evidence="14">
    <location>
        <begin position="656"/>
        <end position="677"/>
    </location>
</feature>
<feature type="transmembrane region" description="Helical" evidence="14">
    <location>
        <begin position="1794"/>
        <end position="1816"/>
    </location>
</feature>
<name>A0A2U1P0Q0_ARTAN</name>
<evidence type="ECO:0000313" key="17">
    <source>
        <dbReference type="Proteomes" id="UP000245207"/>
    </source>
</evidence>
<evidence type="ECO:0000256" key="11">
    <source>
        <dbReference type="ARBA" id="ARBA00023316"/>
    </source>
</evidence>
<evidence type="ECO:0000256" key="6">
    <source>
        <dbReference type="ARBA" id="ARBA00022679"/>
    </source>
</evidence>
<dbReference type="GO" id="GO:0071555">
    <property type="term" value="P:cell wall organization"/>
    <property type="evidence" value="ECO:0007669"/>
    <property type="project" value="UniProtKB-KW"/>
</dbReference>
<keyword evidence="10 14" id="KW-0472">Membrane</keyword>
<dbReference type="InterPro" id="IPR023175">
    <property type="entry name" value="Vta1/CALS_N_sf"/>
</dbReference>
<dbReference type="Gene3D" id="1.25.40.270">
    <property type="entry name" value="Vacuolar protein sorting-associated protein vta1"/>
    <property type="match status" value="1"/>
</dbReference>
<dbReference type="GO" id="GO:0008360">
    <property type="term" value="P:regulation of cell shape"/>
    <property type="evidence" value="ECO:0007669"/>
    <property type="project" value="UniProtKB-KW"/>
</dbReference>
<evidence type="ECO:0000256" key="7">
    <source>
        <dbReference type="ARBA" id="ARBA00022692"/>
    </source>
</evidence>
<feature type="transmembrane region" description="Helical" evidence="14">
    <location>
        <begin position="1733"/>
        <end position="1754"/>
    </location>
</feature>
<evidence type="ECO:0000256" key="2">
    <source>
        <dbReference type="ARBA" id="ARBA00009040"/>
    </source>
</evidence>
<keyword evidence="5" id="KW-0328">Glycosyltransferase</keyword>
<gene>
    <name evidence="16" type="ORF">CTI12_AA208960</name>
</gene>
<feature type="transmembrane region" description="Helical" evidence="14">
    <location>
        <begin position="1490"/>
        <end position="1513"/>
    </location>
</feature>
<dbReference type="InterPro" id="IPR003440">
    <property type="entry name" value="Glyco_trans_48_dom"/>
</dbReference>
<evidence type="ECO:0000256" key="4">
    <source>
        <dbReference type="ARBA" id="ARBA00022475"/>
    </source>
</evidence>
<evidence type="ECO:0000256" key="8">
    <source>
        <dbReference type="ARBA" id="ARBA00022960"/>
    </source>
</evidence>
<protein>
    <recommendedName>
        <fullName evidence="12">1,3-beta-glucan synthase</fullName>
        <ecNumber evidence="3">2.4.1.34</ecNumber>
    </recommendedName>
    <alternativeName>
        <fullName evidence="12">1,3-beta-glucan synthase</fullName>
    </alternativeName>
</protein>
<dbReference type="PANTHER" id="PTHR12741">
    <property type="entry name" value="LYST-INTERACTING PROTEIN LIP5 DOPAMINE RESPONSIVE PROTEIN DRG-1"/>
    <property type="match status" value="1"/>
</dbReference>
<keyword evidence="17" id="KW-1185">Reference proteome</keyword>
<evidence type="ECO:0000256" key="1">
    <source>
        <dbReference type="ARBA" id="ARBA00004651"/>
    </source>
</evidence>
<dbReference type="PANTHER" id="PTHR12741:SF110">
    <property type="entry name" value="1,3-BETA-GLUCAN SYNTHASE"/>
    <property type="match status" value="1"/>
</dbReference>
<dbReference type="STRING" id="35608.A0A2U1P0Q0"/>
<evidence type="ECO:0000256" key="12">
    <source>
        <dbReference type="ARBA" id="ARBA00032165"/>
    </source>
</evidence>
<dbReference type="Proteomes" id="UP000245207">
    <property type="component" value="Unassembled WGS sequence"/>
</dbReference>
<keyword evidence="4" id="KW-1003">Cell membrane</keyword>
<dbReference type="Pfam" id="PF02364">
    <property type="entry name" value="Glucan_synthase"/>
    <property type="match status" value="1"/>
</dbReference>
<dbReference type="InterPro" id="IPR039431">
    <property type="entry name" value="Vta1/CALS_N"/>
</dbReference>
<keyword evidence="11" id="KW-0961">Cell wall biogenesis/degradation</keyword>
<feature type="transmembrane region" description="Helical" evidence="14">
    <location>
        <begin position="1825"/>
        <end position="1845"/>
    </location>
</feature>
<feature type="transmembrane region" description="Helical" evidence="14">
    <location>
        <begin position="596"/>
        <end position="619"/>
    </location>
</feature>
<evidence type="ECO:0000256" key="13">
    <source>
        <dbReference type="ARBA" id="ARBA00047777"/>
    </source>
</evidence>
<proteinExistence type="inferred from homology"/>
<evidence type="ECO:0000313" key="16">
    <source>
        <dbReference type="EMBL" id="PWA79355.1"/>
    </source>
</evidence>
<dbReference type="FunFam" id="1.25.40.270:FF:000002">
    <property type="entry name" value="callose synthase 3"/>
    <property type="match status" value="1"/>
</dbReference>
<dbReference type="GO" id="GO:0003843">
    <property type="term" value="F:1,3-beta-D-glucan synthase activity"/>
    <property type="evidence" value="ECO:0007669"/>
    <property type="project" value="UniProtKB-EC"/>
</dbReference>
<evidence type="ECO:0000259" key="15">
    <source>
        <dbReference type="SMART" id="SM01205"/>
    </source>
</evidence>
<feature type="transmembrane region" description="Helical" evidence="14">
    <location>
        <begin position="1761"/>
        <end position="1782"/>
    </location>
</feature>
<keyword evidence="6 16" id="KW-0808">Transferase</keyword>
<accession>A0A2U1P0Q0</accession>
<comment type="similarity">
    <text evidence="2">Belongs to the glycosyltransferase 48 family.</text>
</comment>
<feature type="transmembrane region" description="Helical" evidence="14">
    <location>
        <begin position="706"/>
        <end position="724"/>
    </location>
</feature>
<keyword evidence="7 14" id="KW-0812">Transmembrane</keyword>
<comment type="caution">
    <text evidence="16">The sequence shown here is derived from an EMBL/GenBank/DDBJ whole genome shotgun (WGS) entry which is preliminary data.</text>
</comment>
<dbReference type="EC" id="2.4.1.34" evidence="3"/>
<feature type="transmembrane region" description="Helical" evidence="14">
    <location>
        <begin position="551"/>
        <end position="571"/>
    </location>
</feature>
<dbReference type="Pfam" id="PF04652">
    <property type="entry name" value="Vta1"/>
    <property type="match status" value="1"/>
</dbReference>
<dbReference type="Pfam" id="PF14288">
    <property type="entry name" value="FKS1_dom1"/>
    <property type="match status" value="1"/>
</dbReference>
<sequence>MAYNRRGSGQQPSARLLRTQTDGSLGSESMMDSEVVPSSLVKIAPILRVANEVEPSNPRVAYLCRFYAFEQAHKLDPKSSGRGVRQFKTALLQRLEKEDKTTLAARTMSDAREMQSFYQHYYTKYIQALQKADKADRTRLTKAYQTAAVLFEVVKAVNFTESVDVADEILEAHNKIAEKTEMYVPYNILPLDPDSSNQAIMRYPEKYNVANQREHLILLLANVHIRQFPNPDQQPKLDDWAVTEVMKKLFKNYKKWCKYLDRKSSLWLPSIQQEVQQRKLLYMGLYLLIWGEAANLRFMPECLCYIYHHMAFEVYGILAGSVNPLTRENIKPAYGGEKEAFLKKVVTPIYKTIAQEAIKSNGGRSKHSRWRNYDDLNEYFWSADCFRLGWPMRNDTNFFCQNLDYEKKHGKRFKAATREKQAESDHSIGNIDFVETNTRDIDFVETDRREKQAKSDHSIGKINFVETDSYWHIFRSFDRMWSFFILSLQAMIIIAWNGSGSLSSIFDGVMFKRVLSIFITAAVLKLAQAVLDIFMMWKARFSMSFYVKLRYLLKALSAAAWVVVLPITYSYSWNNPSGFEETVKNWFGNGPSSPSLFIIAVVIYLSPNILSGLLFLLPVIRRNLERSDYKIVKFIMWWSQLSLYVGRGMHEDPMSLIKYTLFWTLLLMAKLSFSYYLEIKPLVGPTKAIMQLHIRRYEWHEFFPQANSNIGVVIALWAPIILVYFMDTQIWYAIFSTIFGGIYGAFRRLGEIRTLGMLRSRFQSLPGAFNDLLIAADNSDKTKKGMKAPLSRRFNKEQTSKAETARFAHMWNKIITSFREEDLISNREMNLLLMPCWGDFDLNIIQWPPFLLASKLPIALDMAKDSKGKEHDRDRERELQKRLHADGYMLCAVKECYASCKNIFDFLILEELDKSEIAKMFEKVDHHIMEGDIIRELNMSYLPSLADHLVQLIEILIKNEASDKAKLVIVLLNMLEVVKKDIFDERDSRMLDESHKYFEKLNFPVEEETDAWKEKIRRLHLLLTEKESAMDVPSNLEARRRMSFFSNSLFMDMPVAPKVRNMISFSVLTPYYNEDVLFSIDTLEKQNEDGVSILFYLQKIFPDEYNNFLERVDPSNEEELKRDSTLEEKLCLWASYRGQTLTKTVRGMMYYRQALELQAFLDMATDDELTKGYKASGSTTEEYLKNERSLLAQCQAVADMKFTYVVSCQQYGIQKRSRDARARDILKLMTTYPSLRVAYIDEVEEPGRDEVSYYSVLVKAVPKSADASDQDQNFDQIIYRIKLPGPAILGEGKPENQNHAIIFTRGEGLQTIDMNQDNYMEEAFKMRNLLQEFLIKHGVRTPTILGLREHIFTGSVSSLAWFMSNQETSFVTIGQRLLANPLKVRFHYGHPDVFERLFHLTRGGISKASKIVNLSEDIFAGFNSTLRGGNVTHHEYIQVGKGRDVGLNQISLFEAKIANGNGEQTMSRDIYRLGHRFDFFRMLSCYFTTVGFYFNTLLTVLIVYVFLYGRLYLVLSGLERELSTNKAVMRNNSLQVALASQSFVQIGFLMALPMIMEIGLERGFRSAFTDFVLMQLQLASVFFTFSLGTKTHYFGRTLLHGGAQYRATGRGFVVFHAKFAENYRLYSRSHFVKGIELLILLVVYEIFGESYRSSLAYILITVSMWFMVGTWLFAPFLFNPSGFEWQKIVDDWTDWGKWISNQGGIGVSPEKSWESWWEKEQEHLLSSGIRGTVIEILLATRFFIYQFGLVYHLNITKSKSFLVYGISWLVIFAGLSVMKGMAYFRKSLSNDYQLAFRLIKGLVFVTFLSVLITIIAQPHMTAKDIVVCLLALMPTGWGMLLIAQALKPFLKQSGFWSSVRVLAQYYEMIMGLILFTPVAFLAWFPFVSEFQTRMLFNQAFSRGLQISRILGGGQKKDKSESTSLKAVGSNN</sequence>
<feature type="transmembrane region" description="Helical" evidence="14">
    <location>
        <begin position="1567"/>
        <end position="1588"/>
    </location>
</feature>
<dbReference type="InterPro" id="IPR026899">
    <property type="entry name" value="FKS1-like_dom1"/>
</dbReference>
<comment type="catalytic activity">
    <reaction evidence="13">
        <text>[(1-&gt;3)-beta-D-glucosyl](n) + UDP-alpha-D-glucose = [(1-&gt;3)-beta-D-glucosyl](n+1) + UDP + H(+)</text>
        <dbReference type="Rhea" id="RHEA:21476"/>
        <dbReference type="Rhea" id="RHEA-COMP:11146"/>
        <dbReference type="Rhea" id="RHEA-COMP:14303"/>
        <dbReference type="ChEBI" id="CHEBI:15378"/>
        <dbReference type="ChEBI" id="CHEBI:37671"/>
        <dbReference type="ChEBI" id="CHEBI:58223"/>
        <dbReference type="ChEBI" id="CHEBI:58885"/>
        <dbReference type="EC" id="2.4.1.34"/>
    </reaction>
</comment>
<dbReference type="SMART" id="SM01205">
    <property type="entry name" value="FKS1_dom1"/>
    <property type="match status" value="1"/>
</dbReference>
<feature type="transmembrane region" description="Helical" evidence="14">
    <location>
        <begin position="1865"/>
        <end position="1886"/>
    </location>
</feature>
<evidence type="ECO:0000256" key="9">
    <source>
        <dbReference type="ARBA" id="ARBA00022989"/>
    </source>
</evidence>
<organism evidence="16 17">
    <name type="scientific">Artemisia annua</name>
    <name type="common">Sweet wormwood</name>
    <dbReference type="NCBI Taxonomy" id="35608"/>
    <lineage>
        <taxon>Eukaryota</taxon>
        <taxon>Viridiplantae</taxon>
        <taxon>Streptophyta</taxon>
        <taxon>Embryophyta</taxon>
        <taxon>Tracheophyta</taxon>
        <taxon>Spermatophyta</taxon>
        <taxon>Magnoliopsida</taxon>
        <taxon>eudicotyledons</taxon>
        <taxon>Gunneridae</taxon>
        <taxon>Pentapetalae</taxon>
        <taxon>asterids</taxon>
        <taxon>campanulids</taxon>
        <taxon>Asterales</taxon>
        <taxon>Asteraceae</taxon>
        <taxon>Asteroideae</taxon>
        <taxon>Anthemideae</taxon>
        <taxon>Artemisiinae</taxon>
        <taxon>Artemisia</taxon>
    </lineage>
</organism>
<feature type="transmembrane region" description="Helical" evidence="14">
    <location>
        <begin position="480"/>
        <end position="497"/>
    </location>
</feature>
<dbReference type="GO" id="GO:0000148">
    <property type="term" value="C:1,3-beta-D-glucan synthase complex"/>
    <property type="evidence" value="ECO:0007669"/>
    <property type="project" value="InterPro"/>
</dbReference>
<dbReference type="Pfam" id="PF25968">
    <property type="entry name" value="CALS1"/>
    <property type="match status" value="1"/>
</dbReference>
<reference evidence="16 17" key="1">
    <citation type="journal article" date="2018" name="Mol. Plant">
        <title>The genome of Artemisia annua provides insight into the evolution of Asteraceae family and artemisinin biosynthesis.</title>
        <authorList>
            <person name="Shen Q."/>
            <person name="Zhang L."/>
            <person name="Liao Z."/>
            <person name="Wang S."/>
            <person name="Yan T."/>
            <person name="Shi P."/>
            <person name="Liu M."/>
            <person name="Fu X."/>
            <person name="Pan Q."/>
            <person name="Wang Y."/>
            <person name="Lv Z."/>
            <person name="Lu X."/>
            <person name="Zhang F."/>
            <person name="Jiang W."/>
            <person name="Ma Y."/>
            <person name="Chen M."/>
            <person name="Hao X."/>
            <person name="Li L."/>
            <person name="Tang Y."/>
            <person name="Lv G."/>
            <person name="Zhou Y."/>
            <person name="Sun X."/>
            <person name="Brodelius P.E."/>
            <person name="Rose J.K.C."/>
            <person name="Tang K."/>
        </authorList>
    </citation>
    <scope>NUCLEOTIDE SEQUENCE [LARGE SCALE GENOMIC DNA]</scope>
    <source>
        <strain evidence="17">cv. Huhao1</strain>
        <tissue evidence="16">Leaf</tissue>
    </source>
</reference>
<feature type="transmembrane region" description="Helical" evidence="14">
    <location>
        <begin position="1533"/>
        <end position="1555"/>
    </location>
</feature>
<keyword evidence="9 14" id="KW-1133">Transmembrane helix</keyword>